<feature type="chain" id="PRO_5047249737" description="Lipoprotein" evidence="1">
    <location>
        <begin position="20"/>
        <end position="243"/>
    </location>
</feature>
<evidence type="ECO:0000256" key="1">
    <source>
        <dbReference type="SAM" id="SignalP"/>
    </source>
</evidence>
<reference evidence="2 3" key="1">
    <citation type="submission" date="2020-10" db="EMBL/GenBank/DDBJ databases">
        <title>Mucilaginibacter mali sp. nov., isolated from rhizosphere soil of apple orchard.</title>
        <authorList>
            <person name="Lee J.-S."/>
            <person name="Kim H.S."/>
            <person name="Kim J.-S."/>
        </authorList>
    </citation>
    <scope>NUCLEOTIDE SEQUENCE [LARGE SCALE GENOMIC DNA]</scope>
    <source>
        <strain evidence="2 3">KCTC 23157</strain>
    </source>
</reference>
<organism evidence="2 3">
    <name type="scientific">Mucilaginibacter boryungensis</name>
    <dbReference type="NCBI Taxonomy" id="768480"/>
    <lineage>
        <taxon>Bacteria</taxon>
        <taxon>Pseudomonadati</taxon>
        <taxon>Bacteroidota</taxon>
        <taxon>Sphingobacteriia</taxon>
        <taxon>Sphingobacteriales</taxon>
        <taxon>Sphingobacteriaceae</taxon>
        <taxon>Mucilaginibacter</taxon>
    </lineage>
</organism>
<protein>
    <recommendedName>
        <fullName evidence="4">Lipoprotein</fullName>
    </recommendedName>
</protein>
<dbReference type="PROSITE" id="PS51257">
    <property type="entry name" value="PROKAR_LIPOPROTEIN"/>
    <property type="match status" value="1"/>
</dbReference>
<accession>A0ABR9XFW6</accession>
<evidence type="ECO:0000313" key="2">
    <source>
        <dbReference type="EMBL" id="MBE9666067.1"/>
    </source>
</evidence>
<evidence type="ECO:0008006" key="4">
    <source>
        <dbReference type="Google" id="ProtNLM"/>
    </source>
</evidence>
<proteinExistence type="predicted"/>
<sequence>MKKFKTPVFLFLLALGACQKSNDTSVDVTATEAANIVATSLSTNSGGLVVATGDITLNAQTIFDTGLACGASRSYSYTHQSATGTTPTYSNVFSYTYTMNCNANNQPDNITGTATDKGTFDGPRLTATNDGTATFRVAGLTQNATAYVINGEYKRTGTFTSKVESKNTGTTTVTLVITNLTISKTTKLVTGGTATVTVTGTTSKKAAINFTGTATFSGDGKATVTLNGAAYIVDLLTGDITKK</sequence>
<dbReference type="RefSeq" id="WP_194105439.1">
    <property type="nucleotide sequence ID" value="NZ_JADFFM010000001.1"/>
</dbReference>
<dbReference type="EMBL" id="JADFFM010000001">
    <property type="protein sequence ID" value="MBE9666067.1"/>
    <property type="molecule type" value="Genomic_DNA"/>
</dbReference>
<evidence type="ECO:0000313" key="3">
    <source>
        <dbReference type="Proteomes" id="UP000632774"/>
    </source>
</evidence>
<comment type="caution">
    <text evidence="2">The sequence shown here is derived from an EMBL/GenBank/DDBJ whole genome shotgun (WGS) entry which is preliminary data.</text>
</comment>
<name>A0ABR9XFW6_9SPHI</name>
<dbReference type="Proteomes" id="UP000632774">
    <property type="component" value="Unassembled WGS sequence"/>
</dbReference>
<gene>
    <name evidence="2" type="ORF">IRJ18_06815</name>
</gene>
<keyword evidence="1" id="KW-0732">Signal</keyword>
<keyword evidence="3" id="KW-1185">Reference proteome</keyword>
<feature type="signal peptide" evidence="1">
    <location>
        <begin position="1"/>
        <end position="19"/>
    </location>
</feature>